<protein>
    <submittedName>
        <fullName evidence="1">Uncharacterized protein</fullName>
    </submittedName>
</protein>
<accession>C7YV51</accession>
<evidence type="ECO:0000313" key="1">
    <source>
        <dbReference type="EMBL" id="EEU44520.1"/>
    </source>
</evidence>
<dbReference type="HOGENOM" id="CLU_025209_0_0_1"/>
<sequence>MRKLRETDGLAGIFLFGDQVLISPLSLTGSQMNNPDALTNWVLGPPPPRPNDAPTGTHPDVAFAHFEGPQATNKSRWLPEALWTSFVSGGRSETSIVHVVAKSKLRRLSRVRAEHVAEETARGVIPVKTVDYQELLRELRASRQNGRWHLRATGPLAHRSVFIIEVDPDFSADFFLALYAAVEFSLSVTEEQPQAAMRLATMSWEPADELYSRLVQQTEHGIITFVLPGNSEPYISFGVGSGEEEPFQAIISKLDQLGSDDLHTVVYFQDEDRPPPRWKEDEWEGWGWTREVFELDPHGRFPVQDEPTGSVMLRVPCDTRGFGRLETDGYVHIIPSRTRQRPIFDMQTRQVVRVELRVSQSERFQQLSWVDRTTCPRSRVCAYPDVESPIGHPRRKDILNSQLAGLIAGLVQFEGWPSRIRSLPRLIAVLVQEDETIRGIFDQTAQRLVFQGLLQMEGPESGPIISLKGGIPNIFSALLPLVDYDTRLAYLLVQPSDRLTTLFKTQVAAMVTIGQDKVVDFSLGVRNEVDKAYVKIAMALGYGKNLASFGTLWMAWETRCHEIHDVLSPTLQAPEALDETEILTDDQVEALYWDCLRAFAFQIGVVTFPSDGGYARVHDFVSGVELTWDWGFLLIDFDAIKKNDPECTVGFYTTLFRDEFESA</sequence>
<dbReference type="KEGG" id="nhe:NECHADRAFT_85153"/>
<dbReference type="OMA" id="WELMRIT"/>
<reference evidence="1 2" key="1">
    <citation type="journal article" date="2009" name="PLoS Genet.">
        <title>The genome of Nectria haematococca: contribution of supernumerary chromosomes to gene expansion.</title>
        <authorList>
            <person name="Coleman J.J."/>
            <person name="Rounsley S.D."/>
            <person name="Rodriguez-Carres M."/>
            <person name="Kuo A."/>
            <person name="Wasmann C.C."/>
            <person name="Grimwood J."/>
            <person name="Schmutz J."/>
            <person name="Taga M."/>
            <person name="White G.J."/>
            <person name="Zhou S."/>
            <person name="Schwartz D.C."/>
            <person name="Freitag M."/>
            <person name="Ma L.J."/>
            <person name="Danchin E.G."/>
            <person name="Henrissat B."/>
            <person name="Coutinho P.M."/>
            <person name="Nelson D.R."/>
            <person name="Straney D."/>
            <person name="Napoli C.A."/>
            <person name="Barker B.M."/>
            <person name="Gribskov M."/>
            <person name="Rep M."/>
            <person name="Kroken S."/>
            <person name="Molnar I."/>
            <person name="Rensing C."/>
            <person name="Kennell J.C."/>
            <person name="Zamora J."/>
            <person name="Farman M.L."/>
            <person name="Selker E.U."/>
            <person name="Salamov A."/>
            <person name="Shapiro H."/>
            <person name="Pangilinan J."/>
            <person name="Lindquist E."/>
            <person name="Lamers C."/>
            <person name="Grigoriev I.V."/>
            <person name="Geiser D.M."/>
            <person name="Covert S.F."/>
            <person name="Temporini E."/>
            <person name="Vanetten H.D."/>
        </authorList>
    </citation>
    <scope>NUCLEOTIDE SEQUENCE [LARGE SCALE GENOMIC DNA]</scope>
    <source>
        <strain evidence="2">ATCC MYA-4622 / CBS 123669 / FGSC 9596 / NRRL 45880 / 77-13-4</strain>
    </source>
</reference>
<dbReference type="AlphaFoldDB" id="C7YV51"/>
<dbReference type="VEuPathDB" id="FungiDB:NECHADRAFT_85153"/>
<dbReference type="GeneID" id="9674667"/>
<organism evidence="1 2">
    <name type="scientific">Fusarium vanettenii (strain ATCC MYA-4622 / CBS 123669 / FGSC 9596 / NRRL 45880 / 77-13-4)</name>
    <name type="common">Fusarium solani subsp. pisi</name>
    <dbReference type="NCBI Taxonomy" id="660122"/>
    <lineage>
        <taxon>Eukaryota</taxon>
        <taxon>Fungi</taxon>
        <taxon>Dikarya</taxon>
        <taxon>Ascomycota</taxon>
        <taxon>Pezizomycotina</taxon>
        <taxon>Sordariomycetes</taxon>
        <taxon>Hypocreomycetidae</taxon>
        <taxon>Hypocreales</taxon>
        <taxon>Nectriaceae</taxon>
        <taxon>Fusarium</taxon>
        <taxon>Fusarium solani species complex</taxon>
        <taxon>Fusarium vanettenii</taxon>
    </lineage>
</organism>
<dbReference type="Proteomes" id="UP000005206">
    <property type="component" value="Chromosome 9"/>
</dbReference>
<evidence type="ECO:0000313" key="2">
    <source>
        <dbReference type="Proteomes" id="UP000005206"/>
    </source>
</evidence>
<gene>
    <name evidence="1" type="ORF">NECHADRAFT_85153</name>
</gene>
<dbReference type="OrthoDB" id="5078127at2759"/>
<dbReference type="InParanoid" id="C7YV51"/>
<dbReference type="EMBL" id="GG698900">
    <property type="protein sequence ID" value="EEU44520.1"/>
    <property type="molecule type" value="Genomic_DNA"/>
</dbReference>
<name>C7YV51_FUSV7</name>
<proteinExistence type="predicted"/>
<dbReference type="RefSeq" id="XP_003050233.1">
    <property type="nucleotide sequence ID" value="XM_003050187.1"/>
</dbReference>
<keyword evidence="2" id="KW-1185">Reference proteome</keyword>
<dbReference type="eggNOG" id="ENOG502RMTX">
    <property type="taxonomic scope" value="Eukaryota"/>
</dbReference>